<keyword evidence="2" id="KW-0813">Transport</keyword>
<dbReference type="GO" id="GO:0005886">
    <property type="term" value="C:plasma membrane"/>
    <property type="evidence" value="ECO:0007669"/>
    <property type="project" value="UniProtKB-SubCell"/>
</dbReference>
<reference evidence="13" key="1">
    <citation type="submission" date="2018-04" db="EMBL/GenBank/DDBJ databases">
        <authorList>
            <person name="Bell R."/>
        </authorList>
    </citation>
    <scope>NUCLEOTIDE SEQUENCE</scope>
    <source>
        <strain evidence="13">CFSAN058540</strain>
    </source>
</reference>
<keyword evidence="3" id="KW-1003">Cell membrane</keyword>
<evidence type="ECO:0000256" key="7">
    <source>
        <dbReference type="ARBA" id="ARBA00022989"/>
    </source>
</evidence>
<dbReference type="InterPro" id="IPR027417">
    <property type="entry name" value="P-loop_NTPase"/>
</dbReference>
<dbReference type="InterPro" id="IPR017871">
    <property type="entry name" value="ABC_transporter-like_CS"/>
</dbReference>
<reference evidence="13" key="3">
    <citation type="submission" date="2021-05" db="EMBL/GenBank/DDBJ databases">
        <title>Whole genome sequencing of cultured pathogen.</title>
        <authorList>
            <person name="Hoffmann M."/>
            <person name="Balkey M."/>
            <person name="Luo Y."/>
        </authorList>
    </citation>
    <scope>NUCLEOTIDE SEQUENCE</scope>
    <source>
        <strain evidence="13">CFSAN058540</strain>
    </source>
</reference>
<accession>A0A8F6XXB0</accession>
<feature type="transmembrane region" description="Helical" evidence="9">
    <location>
        <begin position="54"/>
        <end position="73"/>
    </location>
</feature>
<dbReference type="Pfam" id="PF00005">
    <property type="entry name" value="ABC_tran"/>
    <property type="match status" value="1"/>
</dbReference>
<dbReference type="PANTHER" id="PTHR24221:SF397">
    <property type="entry name" value="ABC TRANSPORTER, ATP-BINDING TRANSMEMBRANE PROTEIN"/>
    <property type="match status" value="1"/>
</dbReference>
<dbReference type="EMBL" id="CP077710">
    <property type="protein sequence ID" value="QXR78232.1"/>
    <property type="molecule type" value="Genomic_DNA"/>
</dbReference>
<dbReference type="PROSITE" id="PS00211">
    <property type="entry name" value="ABC_TRANSPORTER_1"/>
    <property type="match status" value="1"/>
</dbReference>
<dbReference type="GO" id="GO:0034040">
    <property type="term" value="F:ATPase-coupled lipid transmembrane transporter activity"/>
    <property type="evidence" value="ECO:0007669"/>
    <property type="project" value="TreeGrafter"/>
</dbReference>
<dbReference type="GO" id="GO:0005524">
    <property type="term" value="F:ATP binding"/>
    <property type="evidence" value="ECO:0007669"/>
    <property type="project" value="UniProtKB-KW"/>
</dbReference>
<feature type="transmembrane region" description="Helical" evidence="9">
    <location>
        <begin position="21"/>
        <end position="42"/>
    </location>
</feature>
<evidence type="ECO:0000256" key="5">
    <source>
        <dbReference type="ARBA" id="ARBA00022741"/>
    </source>
</evidence>
<dbReference type="EMBL" id="RVHM01000022">
    <property type="protein sequence ID" value="MLU98429.1"/>
    <property type="molecule type" value="Genomic_DNA"/>
</dbReference>
<reference evidence="12" key="2">
    <citation type="submission" date="2018-07" db="EMBL/GenBank/DDBJ databases">
        <authorList>
            <person name="Ashton P.M."/>
            <person name="Dallman T."/>
            <person name="Nair S."/>
            <person name="De Pinna E."/>
            <person name="Peters T."/>
            <person name="Grant K."/>
        </authorList>
    </citation>
    <scope>NUCLEOTIDE SEQUENCE [LARGE SCALE GENOMIC DNA]</scope>
    <source>
        <strain evidence="12">157339</strain>
    </source>
</reference>
<dbReference type="GO" id="GO:0016887">
    <property type="term" value="F:ATP hydrolysis activity"/>
    <property type="evidence" value="ECO:0007669"/>
    <property type="project" value="InterPro"/>
</dbReference>
<dbReference type="FunFam" id="3.40.50.300:FF:000221">
    <property type="entry name" value="Multidrug ABC transporter ATP-binding protein"/>
    <property type="match status" value="1"/>
</dbReference>
<dbReference type="SMART" id="SM00382">
    <property type="entry name" value="AAA"/>
    <property type="match status" value="1"/>
</dbReference>
<feature type="transmembrane region" description="Helical" evidence="9">
    <location>
        <begin position="135"/>
        <end position="153"/>
    </location>
</feature>
<evidence type="ECO:0000256" key="1">
    <source>
        <dbReference type="ARBA" id="ARBA00004651"/>
    </source>
</evidence>
<accession>A0A3R0XRW5</accession>
<proteinExistence type="predicted"/>
<feature type="domain" description="ABC transporter" evidence="10">
    <location>
        <begin position="331"/>
        <end position="565"/>
    </location>
</feature>
<dbReference type="InterPro" id="IPR003593">
    <property type="entry name" value="AAA+_ATPase"/>
</dbReference>
<dbReference type="InterPro" id="IPR003439">
    <property type="entry name" value="ABC_transporter-like_ATP-bd"/>
</dbReference>
<name>A0A3R0XRW5_SALET</name>
<dbReference type="AlphaFoldDB" id="A0A3R0XRW5"/>
<evidence type="ECO:0000256" key="9">
    <source>
        <dbReference type="SAM" id="Phobius"/>
    </source>
</evidence>
<dbReference type="SUPFAM" id="SSF90123">
    <property type="entry name" value="ABC transporter transmembrane region"/>
    <property type="match status" value="1"/>
</dbReference>
<evidence type="ECO:0000259" key="11">
    <source>
        <dbReference type="PROSITE" id="PS50929"/>
    </source>
</evidence>
<evidence type="ECO:0000256" key="2">
    <source>
        <dbReference type="ARBA" id="ARBA00022448"/>
    </source>
</evidence>
<evidence type="ECO:0000256" key="3">
    <source>
        <dbReference type="ARBA" id="ARBA00022475"/>
    </source>
</evidence>
<dbReference type="PROSITE" id="PS50929">
    <property type="entry name" value="ABC_TM1F"/>
    <property type="match status" value="1"/>
</dbReference>
<feature type="domain" description="ABC transmembrane type-1" evidence="11">
    <location>
        <begin position="24"/>
        <end position="300"/>
    </location>
</feature>
<protein>
    <submittedName>
        <fullName evidence="12 13">ABC transporter ATP-binding protein</fullName>
    </submittedName>
</protein>
<dbReference type="InterPro" id="IPR039421">
    <property type="entry name" value="Type_1_exporter"/>
</dbReference>
<comment type="subcellular location">
    <subcellularLocation>
        <location evidence="1">Cell membrane</location>
        <topology evidence="1">Multi-pass membrane protein</topology>
    </subcellularLocation>
</comment>
<feature type="transmembrane region" description="Helical" evidence="9">
    <location>
        <begin position="270"/>
        <end position="294"/>
    </location>
</feature>
<dbReference type="RefSeq" id="WP_108433783.1">
    <property type="nucleotide sequence ID" value="NZ_CP077710.1"/>
</dbReference>
<dbReference type="SUPFAM" id="SSF52540">
    <property type="entry name" value="P-loop containing nucleoside triphosphate hydrolases"/>
    <property type="match status" value="1"/>
</dbReference>
<keyword evidence="8 9" id="KW-0472">Membrane</keyword>
<keyword evidence="6 12" id="KW-0067">ATP-binding</keyword>
<evidence type="ECO:0000256" key="8">
    <source>
        <dbReference type="ARBA" id="ARBA00023136"/>
    </source>
</evidence>
<evidence type="ECO:0000256" key="4">
    <source>
        <dbReference type="ARBA" id="ARBA00022692"/>
    </source>
</evidence>
<evidence type="ECO:0000256" key="6">
    <source>
        <dbReference type="ARBA" id="ARBA00022840"/>
    </source>
</evidence>
<feature type="transmembrane region" description="Helical" evidence="9">
    <location>
        <begin position="241"/>
        <end position="264"/>
    </location>
</feature>
<evidence type="ECO:0000313" key="12">
    <source>
        <dbReference type="EMBL" id="MLU98429.1"/>
    </source>
</evidence>
<dbReference type="GO" id="GO:0140359">
    <property type="term" value="F:ABC-type transporter activity"/>
    <property type="evidence" value="ECO:0007669"/>
    <property type="project" value="InterPro"/>
</dbReference>
<keyword evidence="4 9" id="KW-0812">Transmembrane</keyword>
<dbReference type="Gene3D" id="1.20.1560.10">
    <property type="entry name" value="ABC transporter type 1, transmembrane domain"/>
    <property type="match status" value="1"/>
</dbReference>
<dbReference type="InterPro" id="IPR011527">
    <property type="entry name" value="ABC1_TM_dom"/>
</dbReference>
<keyword evidence="7 9" id="KW-1133">Transmembrane helix</keyword>
<evidence type="ECO:0000313" key="13">
    <source>
        <dbReference type="EMBL" id="QXR78232.1"/>
    </source>
</evidence>
<evidence type="ECO:0000259" key="10">
    <source>
        <dbReference type="PROSITE" id="PS50893"/>
    </source>
</evidence>
<dbReference type="Gene3D" id="3.40.50.300">
    <property type="entry name" value="P-loop containing nucleotide triphosphate hydrolases"/>
    <property type="match status" value="1"/>
</dbReference>
<dbReference type="PROSITE" id="PS50893">
    <property type="entry name" value="ABC_TRANSPORTER_2"/>
    <property type="match status" value="1"/>
</dbReference>
<dbReference type="Pfam" id="PF00664">
    <property type="entry name" value="ABC_membrane"/>
    <property type="match status" value="1"/>
</dbReference>
<organism evidence="12">
    <name type="scientific">Salmonella enterica I</name>
    <dbReference type="NCBI Taxonomy" id="59201"/>
    <lineage>
        <taxon>Bacteria</taxon>
        <taxon>Pseudomonadati</taxon>
        <taxon>Pseudomonadota</taxon>
        <taxon>Gammaproteobacteria</taxon>
        <taxon>Enterobacterales</taxon>
        <taxon>Enterobacteriaceae</taxon>
        <taxon>Salmonella</taxon>
    </lineage>
</organism>
<keyword evidence="5" id="KW-0547">Nucleotide-binding</keyword>
<dbReference type="InterPro" id="IPR036640">
    <property type="entry name" value="ABC1_TM_sf"/>
</dbReference>
<dbReference type="Proteomes" id="UP000885374">
    <property type="component" value="Unassembled WGS sequence"/>
</dbReference>
<sequence length="572" mass="63346">MKIYNLMLKIAGSHSSSFQRTLMFTLMAVFLQTVSWVVLVPFFLTLDQPEMDGIWFWSGLYVFLVFAEVILSLQAMKFTWNNWHKVIGETRLRLGEKLYRMPLLKLRIWEAGDLAEVIGGGVSVAARSLSSLGTLFVQMVMLPLMLIVTMLIIDWRSGLVFLIALGVMFPLLQYVTRQYQKDTRQVDQTDATSAARIVEYVQGLSVFRATGQAGRNSSRLNKAFKAQQSAQHEGKKSVSGAIFVGQLVSQMTLVIFIAIGGVLVSNNQMSAIILCSLVVIATHIIEPLGIIAVLSKVFEMSESAIERIDTLMKVESLVQLPTVNSPEDNSIKFENVTFSYNKGGKILNGISFIFEPGTFTGIVGPSGGGKTTLTQLITRMADPDKGRILLGDVDIRSMNSEDLLENISVVYQDVWLFNDTIRENILMGCPGASDAELIASAKAANIYDFIKNLPSGFETKVGELGGRLSGGERQRISIARAILKDAPIIILDEPTASLDSESEYEVQRALDTLVAGKTVIMVAHRLHTLIGADKIILIENGVISEQGNHMQLLSSRKRYYEMWKSQVRNKMI</sequence>
<dbReference type="PANTHER" id="PTHR24221">
    <property type="entry name" value="ATP-BINDING CASSETTE SUB-FAMILY B"/>
    <property type="match status" value="1"/>
</dbReference>
<feature type="transmembrane region" description="Helical" evidence="9">
    <location>
        <begin position="159"/>
        <end position="176"/>
    </location>
</feature>
<gene>
    <name evidence="13" type="ORF">DAX88_004440</name>
    <name evidence="12" type="ORF">DRU74_17130</name>
</gene>